<comment type="similarity">
    <text evidence="4">Belongs to the KAR5 family.</text>
</comment>
<comment type="function">
    <text evidence="1">Required for nuclear membrane fusion during karyogamy.</text>
</comment>
<proteinExistence type="inferred from homology"/>
<dbReference type="Proteomes" id="UP000053029">
    <property type="component" value="Unassembled WGS sequence"/>
</dbReference>
<dbReference type="AlphaFoldDB" id="A0A0D2H283"/>
<evidence type="ECO:0000256" key="2">
    <source>
        <dbReference type="ARBA" id="ARBA00004126"/>
    </source>
</evidence>
<evidence type="ECO:0000256" key="1">
    <source>
        <dbReference type="ARBA" id="ARBA00003389"/>
    </source>
</evidence>
<name>A0A0D2H283_9EURO</name>
<evidence type="ECO:0000313" key="13">
    <source>
        <dbReference type="EMBL" id="KIW78779.1"/>
    </source>
</evidence>
<evidence type="ECO:0000256" key="9">
    <source>
        <dbReference type="ARBA" id="ARBA00022989"/>
    </source>
</evidence>
<evidence type="ECO:0000256" key="3">
    <source>
        <dbReference type="ARBA" id="ARBA00004586"/>
    </source>
</evidence>
<evidence type="ECO:0000256" key="6">
    <source>
        <dbReference type="ARBA" id="ARBA00022692"/>
    </source>
</evidence>
<keyword evidence="7" id="KW-0732">Signal</keyword>
<dbReference type="InterPro" id="IPR007292">
    <property type="entry name" value="Nuclear_fusion_Kar5"/>
</dbReference>
<dbReference type="GO" id="GO:0005789">
    <property type="term" value="C:endoplasmic reticulum membrane"/>
    <property type="evidence" value="ECO:0007669"/>
    <property type="project" value="UniProtKB-SubCell"/>
</dbReference>
<evidence type="ECO:0000256" key="12">
    <source>
        <dbReference type="ARBA" id="ARBA00023242"/>
    </source>
</evidence>
<evidence type="ECO:0000256" key="7">
    <source>
        <dbReference type="ARBA" id="ARBA00022729"/>
    </source>
</evidence>
<sequence>MVLSGRSHVLWSTYIWVALAIAFAGNTQAKFLKADLKWPILRRAQGDLQSSLTDLLILREPDNDPIFEKAMRVVDNLATQSTCHQAAAGHLLVTCKTIGANMGREQGKHELLERAQSVYAVRVAVCETGEGRAAIPPACKPILEIPQRLDHEIDVVNSKILASCLEALITEHYYWTSYSNNRQDANTLCQATTIESTRLEALQSYQKLAELLPELRAALGSTHSQWLAFLEQQQEEIAYVSKLERKSRDERQAQHKHELNIFHDTMNMAKEGVHNAFTTLQRRIASTQEGVTQTRETLGDVFADFVKLRELLHTAIATTGEQHAEAAAAQLQEMSIAHELALATTKALETIQAGGIAQDINKLLHRLKDGLDEISGIQSTQLAGVKHHLQLSGELSMAQRANLALGEQMKHFSTSLASELDAATTAAGRVSSKLDRVNQALTRVEAASTILSSLFAVITIPSRIVEHLHLRLLGLFAMPALLLSAWKPPTYSYILMTFYVFLESLISLIEEHYDKISIASQYLSNRCQAIILTFAFNISGKKLLVAGLSMVVVFCCFLLAHPLKSQPISSLPLKSIEEFDALTMAERFYLENRLRNAKYLGLSRDRYRRAATVC</sequence>
<dbReference type="STRING" id="1442368.A0A0D2H283"/>
<evidence type="ECO:0000256" key="8">
    <source>
        <dbReference type="ARBA" id="ARBA00022824"/>
    </source>
</evidence>
<evidence type="ECO:0000256" key="10">
    <source>
        <dbReference type="ARBA" id="ARBA00023136"/>
    </source>
</evidence>
<keyword evidence="6" id="KW-0812">Transmembrane</keyword>
<keyword evidence="8" id="KW-0256">Endoplasmic reticulum</keyword>
<protein>
    <recommendedName>
        <fullName evidence="15">Nuclear fusion protein KAR5</fullName>
    </recommendedName>
</protein>
<dbReference type="GO" id="GO:0031965">
    <property type="term" value="C:nuclear membrane"/>
    <property type="evidence" value="ECO:0007669"/>
    <property type="project" value="UniProtKB-SubCell"/>
</dbReference>
<dbReference type="VEuPathDB" id="FungiDB:Z517_08618"/>
<dbReference type="HOGENOM" id="CLU_444833_0_0_1"/>
<comment type="subcellular location">
    <subcellularLocation>
        <location evidence="3">Endoplasmic reticulum membrane</location>
    </subcellularLocation>
    <subcellularLocation>
        <location evidence="2">Nucleus membrane</location>
    </subcellularLocation>
</comment>
<keyword evidence="9" id="KW-1133">Transmembrane helix</keyword>
<reference evidence="13 14" key="1">
    <citation type="submission" date="2015-01" db="EMBL/GenBank/DDBJ databases">
        <title>The Genome Sequence of Fonsecaea pedrosoi CBS 271.37.</title>
        <authorList>
            <consortium name="The Broad Institute Genomics Platform"/>
            <person name="Cuomo C."/>
            <person name="de Hoog S."/>
            <person name="Gorbushina A."/>
            <person name="Stielow B."/>
            <person name="Teixiera M."/>
            <person name="Abouelleil A."/>
            <person name="Chapman S.B."/>
            <person name="Priest M."/>
            <person name="Young S.K."/>
            <person name="Wortman J."/>
            <person name="Nusbaum C."/>
            <person name="Birren B."/>
        </authorList>
    </citation>
    <scope>NUCLEOTIDE SEQUENCE [LARGE SCALE GENOMIC DNA]</scope>
    <source>
        <strain evidence="13 14">CBS 271.37</strain>
    </source>
</reference>
<keyword evidence="14" id="KW-1185">Reference proteome</keyword>
<evidence type="ECO:0000313" key="14">
    <source>
        <dbReference type="Proteomes" id="UP000053029"/>
    </source>
</evidence>
<dbReference type="GeneID" id="25308108"/>
<dbReference type="RefSeq" id="XP_013282587.1">
    <property type="nucleotide sequence ID" value="XM_013427133.1"/>
</dbReference>
<organism evidence="13 14">
    <name type="scientific">Fonsecaea pedrosoi CBS 271.37</name>
    <dbReference type="NCBI Taxonomy" id="1442368"/>
    <lineage>
        <taxon>Eukaryota</taxon>
        <taxon>Fungi</taxon>
        <taxon>Dikarya</taxon>
        <taxon>Ascomycota</taxon>
        <taxon>Pezizomycotina</taxon>
        <taxon>Eurotiomycetes</taxon>
        <taxon>Chaetothyriomycetidae</taxon>
        <taxon>Chaetothyriales</taxon>
        <taxon>Herpotrichiellaceae</taxon>
        <taxon>Fonsecaea</taxon>
    </lineage>
</organism>
<evidence type="ECO:0000256" key="11">
    <source>
        <dbReference type="ARBA" id="ARBA00023180"/>
    </source>
</evidence>
<keyword evidence="10" id="KW-0472">Membrane</keyword>
<dbReference type="EMBL" id="KN846973">
    <property type="protein sequence ID" value="KIW78779.1"/>
    <property type="molecule type" value="Genomic_DNA"/>
</dbReference>
<accession>A0A0D2H283</accession>
<dbReference type="GO" id="GO:0048288">
    <property type="term" value="P:nuclear membrane fusion involved in karyogamy"/>
    <property type="evidence" value="ECO:0007669"/>
    <property type="project" value="InterPro"/>
</dbReference>
<keyword evidence="12" id="KW-0539">Nucleus</keyword>
<dbReference type="GO" id="GO:0000742">
    <property type="term" value="P:karyogamy involved in conjugation with cellular fusion"/>
    <property type="evidence" value="ECO:0007669"/>
    <property type="project" value="InterPro"/>
</dbReference>
<evidence type="ECO:0000256" key="4">
    <source>
        <dbReference type="ARBA" id="ARBA00010473"/>
    </source>
</evidence>
<gene>
    <name evidence="13" type="ORF">Z517_08618</name>
</gene>
<keyword evidence="5" id="KW-0415">Karyogamy</keyword>
<dbReference type="PANTHER" id="PTHR28012:SF1">
    <property type="entry name" value="NUCLEAR FUSION PROTEIN KAR5"/>
    <property type="match status" value="1"/>
</dbReference>
<evidence type="ECO:0008006" key="15">
    <source>
        <dbReference type="Google" id="ProtNLM"/>
    </source>
</evidence>
<dbReference type="OrthoDB" id="5311848at2759"/>
<evidence type="ECO:0000256" key="5">
    <source>
        <dbReference type="ARBA" id="ARBA00022459"/>
    </source>
</evidence>
<dbReference type="PANTHER" id="PTHR28012">
    <property type="entry name" value="NUCLEAR FUSION PROTEIN KAR5"/>
    <property type="match status" value="1"/>
</dbReference>
<keyword evidence="11" id="KW-0325">Glycoprotein</keyword>